<comment type="caution">
    <text evidence="1">The sequence shown here is derived from an EMBL/GenBank/DDBJ whole genome shotgun (WGS) entry which is preliminary data.</text>
</comment>
<evidence type="ECO:0000313" key="1">
    <source>
        <dbReference type="EMBL" id="CAA2935136.1"/>
    </source>
</evidence>
<dbReference type="OrthoDB" id="912689at2759"/>
<dbReference type="InterPro" id="IPR032675">
    <property type="entry name" value="LRR_dom_sf"/>
</dbReference>
<dbReference type="Gramene" id="OE9A088691T1">
    <property type="protein sequence ID" value="OE9A088691C1"/>
    <property type="gene ID" value="OE9A088691"/>
</dbReference>
<dbReference type="PANTHER" id="PTHR15140">
    <property type="entry name" value="TUBULIN-SPECIFIC CHAPERONE E"/>
    <property type="match status" value="1"/>
</dbReference>
<dbReference type="PANTHER" id="PTHR15140:SF37">
    <property type="entry name" value="UBIQUITIN-LIKE DOMAIN-CONTAINING PROTEIN"/>
    <property type="match status" value="1"/>
</dbReference>
<protein>
    <submittedName>
        <fullName evidence="1">Uncharacterized protein</fullName>
    </submittedName>
</protein>
<sequence length="119" mass="13905">MSLIGKLSNLEILKLEYGDSEGDTWTTKDDESKKFKFLKLLHLDLKHWNSSSNHFPILERLVLYFCEKLEEIPSEFGNIPTLQKINVHYCGKYVENSALEIREEQQDTGIEEFEVTIHS</sequence>
<dbReference type="EMBL" id="CACTIH010000022">
    <property type="protein sequence ID" value="CAA2935136.1"/>
    <property type="molecule type" value="Genomic_DNA"/>
</dbReference>
<proteinExistence type="predicted"/>
<dbReference type="Proteomes" id="UP000594638">
    <property type="component" value="Unassembled WGS sequence"/>
</dbReference>
<name>A0A8S0PBW4_OLEEU</name>
<reference evidence="1 2" key="1">
    <citation type="submission" date="2019-12" db="EMBL/GenBank/DDBJ databases">
        <authorList>
            <person name="Alioto T."/>
            <person name="Alioto T."/>
            <person name="Gomez Garrido J."/>
        </authorList>
    </citation>
    <scope>NUCLEOTIDE SEQUENCE [LARGE SCALE GENOMIC DNA]</scope>
</reference>
<accession>A0A8S0PBW4</accession>
<evidence type="ECO:0000313" key="2">
    <source>
        <dbReference type="Proteomes" id="UP000594638"/>
    </source>
</evidence>
<dbReference type="AlphaFoldDB" id="A0A8S0PBW4"/>
<gene>
    <name evidence="1" type="ORF">OLEA9_A088691</name>
</gene>
<keyword evidence="2" id="KW-1185">Reference proteome</keyword>
<dbReference type="Gene3D" id="3.80.10.10">
    <property type="entry name" value="Ribonuclease Inhibitor"/>
    <property type="match status" value="1"/>
</dbReference>
<dbReference type="SUPFAM" id="SSF52047">
    <property type="entry name" value="RNI-like"/>
    <property type="match status" value="1"/>
</dbReference>
<organism evidence="1 2">
    <name type="scientific">Olea europaea subsp. europaea</name>
    <dbReference type="NCBI Taxonomy" id="158383"/>
    <lineage>
        <taxon>Eukaryota</taxon>
        <taxon>Viridiplantae</taxon>
        <taxon>Streptophyta</taxon>
        <taxon>Embryophyta</taxon>
        <taxon>Tracheophyta</taxon>
        <taxon>Spermatophyta</taxon>
        <taxon>Magnoliopsida</taxon>
        <taxon>eudicotyledons</taxon>
        <taxon>Gunneridae</taxon>
        <taxon>Pentapetalae</taxon>
        <taxon>asterids</taxon>
        <taxon>lamiids</taxon>
        <taxon>Lamiales</taxon>
        <taxon>Oleaceae</taxon>
        <taxon>Oleeae</taxon>
        <taxon>Olea</taxon>
    </lineage>
</organism>